<accession>A0A927JE16</accession>
<protein>
    <submittedName>
        <fullName evidence="2">MFS transporter</fullName>
    </submittedName>
</protein>
<feature type="transmembrane region" description="Helical" evidence="1">
    <location>
        <begin position="166"/>
        <end position="188"/>
    </location>
</feature>
<dbReference type="RefSeq" id="WP_192040046.1">
    <property type="nucleotide sequence ID" value="NZ_JACYWE010000009.1"/>
</dbReference>
<feature type="transmembrane region" description="Helical" evidence="1">
    <location>
        <begin position="265"/>
        <end position="284"/>
    </location>
</feature>
<keyword evidence="1" id="KW-0812">Transmembrane</keyword>
<dbReference type="SUPFAM" id="SSF103473">
    <property type="entry name" value="MFS general substrate transporter"/>
    <property type="match status" value="1"/>
</dbReference>
<gene>
    <name evidence="2" type="ORF">HT102_13925</name>
</gene>
<sequence length="421" mass="43257">MPALPIHDAAPRRLTVALYSYLFLQDFILLYPFYALLFADTGLSVAQITALFIAGAITVIVFEVPSGALADVLPRRWLIAAAPLFAGVAFALWVIAPSFEVFLLGFILWGFGGTLSSGALEALVYTELEQHGTAGRYAAVMGLAQAFGVFAVGASTLLAIPAMNVGGYTLVAIGSVAACVACAIAGLAMPETRRAAAPVLPGNADHARGGYLGTIRAGIQEVRADHRLLAVIGLVAIIPAVWESLEEYVPLLAAEHGVATADVPWVVFAVWAGVGLGGALTGRFSGLTARGTALMLAGSTLLGSLGAVLGGPIGWIALGIAFGGFQITSVLAEAWMQDRIRGTSRATITSIAGVASEILAIAVLLAYAIAVLLAYAGVQPLGSHAGAFALLLLVPYLVAAVLLWRSSGPRSPAAAARATRS</sequence>
<dbReference type="PANTHER" id="PTHR23530">
    <property type="entry name" value="TRANSPORT PROTEIN-RELATED"/>
    <property type="match status" value="1"/>
</dbReference>
<proteinExistence type="predicted"/>
<keyword evidence="1" id="KW-0472">Membrane</keyword>
<feature type="transmembrane region" description="Helical" evidence="1">
    <location>
        <begin position="77"/>
        <end position="96"/>
    </location>
</feature>
<keyword evidence="1" id="KW-1133">Transmembrane helix</keyword>
<reference evidence="2" key="1">
    <citation type="submission" date="2020-09" db="EMBL/GenBank/DDBJ databases">
        <title>Hoyosella lacisalsi sp. nov., a halotolerant actinobacterium isolated from soil of Lake Gudzhirganskoe.</title>
        <authorList>
            <person name="Yang Q."/>
            <person name="Guo P.Y."/>
            <person name="Liu S.W."/>
            <person name="Li F.N."/>
            <person name="Sun C.H."/>
        </authorList>
    </citation>
    <scope>NUCLEOTIDE SEQUENCE</scope>
    <source>
        <strain evidence="2">G463</strain>
    </source>
</reference>
<dbReference type="InterPro" id="IPR053160">
    <property type="entry name" value="MFS_DHA3_Transporter"/>
</dbReference>
<feature type="transmembrane region" description="Helical" evidence="1">
    <location>
        <begin position="137"/>
        <end position="160"/>
    </location>
</feature>
<dbReference type="InterPro" id="IPR011701">
    <property type="entry name" value="MFS"/>
</dbReference>
<dbReference type="Proteomes" id="UP000642993">
    <property type="component" value="Unassembled WGS sequence"/>
</dbReference>
<dbReference type="InterPro" id="IPR036259">
    <property type="entry name" value="MFS_trans_sf"/>
</dbReference>
<feature type="transmembrane region" description="Helical" evidence="1">
    <location>
        <begin position="21"/>
        <end position="39"/>
    </location>
</feature>
<feature type="transmembrane region" description="Helical" evidence="1">
    <location>
        <begin position="102"/>
        <end position="125"/>
    </location>
</feature>
<evidence type="ECO:0000313" key="3">
    <source>
        <dbReference type="Proteomes" id="UP000642993"/>
    </source>
</evidence>
<dbReference type="PANTHER" id="PTHR23530:SF1">
    <property type="entry name" value="PERMEASE, MAJOR FACILITATOR SUPERFAMILY-RELATED"/>
    <property type="match status" value="1"/>
</dbReference>
<feature type="transmembrane region" description="Helical" evidence="1">
    <location>
        <begin position="45"/>
        <end position="65"/>
    </location>
</feature>
<feature type="transmembrane region" description="Helical" evidence="1">
    <location>
        <begin position="228"/>
        <end position="245"/>
    </location>
</feature>
<dbReference type="GO" id="GO:0022857">
    <property type="term" value="F:transmembrane transporter activity"/>
    <property type="evidence" value="ECO:0007669"/>
    <property type="project" value="InterPro"/>
</dbReference>
<dbReference type="EMBL" id="JACYWE010000009">
    <property type="protein sequence ID" value="MBD8507581.1"/>
    <property type="molecule type" value="Genomic_DNA"/>
</dbReference>
<evidence type="ECO:0000256" key="1">
    <source>
        <dbReference type="SAM" id="Phobius"/>
    </source>
</evidence>
<feature type="transmembrane region" description="Helical" evidence="1">
    <location>
        <begin position="315"/>
        <end position="336"/>
    </location>
</feature>
<feature type="transmembrane region" description="Helical" evidence="1">
    <location>
        <begin position="348"/>
        <end position="375"/>
    </location>
</feature>
<keyword evidence="3" id="KW-1185">Reference proteome</keyword>
<dbReference type="Pfam" id="PF07690">
    <property type="entry name" value="MFS_1"/>
    <property type="match status" value="1"/>
</dbReference>
<evidence type="ECO:0000313" key="2">
    <source>
        <dbReference type="EMBL" id="MBD8507581.1"/>
    </source>
</evidence>
<feature type="transmembrane region" description="Helical" evidence="1">
    <location>
        <begin position="291"/>
        <end position="309"/>
    </location>
</feature>
<feature type="transmembrane region" description="Helical" evidence="1">
    <location>
        <begin position="381"/>
        <end position="404"/>
    </location>
</feature>
<name>A0A927JE16_9ACTN</name>
<dbReference type="AlphaFoldDB" id="A0A927JE16"/>
<organism evidence="2 3">
    <name type="scientific">Lolliginicoccus lacisalsi</name>
    <dbReference type="NCBI Taxonomy" id="2742202"/>
    <lineage>
        <taxon>Bacteria</taxon>
        <taxon>Bacillati</taxon>
        <taxon>Actinomycetota</taxon>
        <taxon>Actinomycetes</taxon>
        <taxon>Mycobacteriales</taxon>
        <taxon>Hoyosellaceae</taxon>
        <taxon>Lolliginicoccus</taxon>
    </lineage>
</organism>
<dbReference type="Gene3D" id="1.20.1250.20">
    <property type="entry name" value="MFS general substrate transporter like domains"/>
    <property type="match status" value="1"/>
</dbReference>
<comment type="caution">
    <text evidence="2">The sequence shown here is derived from an EMBL/GenBank/DDBJ whole genome shotgun (WGS) entry which is preliminary data.</text>
</comment>